<feature type="compositionally biased region" description="Gly residues" evidence="2">
    <location>
        <begin position="91"/>
        <end position="103"/>
    </location>
</feature>
<dbReference type="Pfam" id="PF00022">
    <property type="entry name" value="Actin"/>
    <property type="match status" value="1"/>
</dbReference>
<dbReference type="SUPFAM" id="SSF53067">
    <property type="entry name" value="Actin-like ATPase domain"/>
    <property type="match status" value="2"/>
</dbReference>
<comment type="caution">
    <text evidence="3">The sequence shown here is derived from an EMBL/GenBank/DDBJ whole genome shotgun (WGS) entry which is preliminary data.</text>
</comment>
<dbReference type="OrthoDB" id="5572108at2759"/>
<dbReference type="PANTHER" id="PTHR11937">
    <property type="entry name" value="ACTIN"/>
    <property type="match status" value="1"/>
</dbReference>
<feature type="region of interest" description="Disordered" evidence="2">
    <location>
        <begin position="1"/>
        <end position="103"/>
    </location>
</feature>
<reference evidence="3 4" key="1">
    <citation type="submission" date="2018-11" db="EMBL/GenBank/DDBJ databases">
        <title>Genome sequence of Saitozyma podzolica DSM 27192.</title>
        <authorList>
            <person name="Aliyu H."/>
            <person name="Gorte O."/>
            <person name="Ochsenreither K."/>
        </authorList>
    </citation>
    <scope>NUCLEOTIDE SEQUENCE [LARGE SCALE GENOMIC DNA]</scope>
    <source>
        <strain evidence="3 4">DSM 27192</strain>
    </source>
</reference>
<evidence type="ECO:0000256" key="2">
    <source>
        <dbReference type="SAM" id="MobiDB-lite"/>
    </source>
</evidence>
<feature type="compositionally biased region" description="Polar residues" evidence="2">
    <location>
        <begin position="711"/>
        <end position="733"/>
    </location>
</feature>
<proteinExistence type="inferred from homology"/>
<evidence type="ECO:0000313" key="4">
    <source>
        <dbReference type="Proteomes" id="UP000279259"/>
    </source>
</evidence>
<name>A0A427YJN0_9TREE</name>
<dbReference type="Gene3D" id="3.30.420.40">
    <property type="match status" value="3"/>
</dbReference>
<dbReference type="AlphaFoldDB" id="A0A427YJN0"/>
<feature type="compositionally biased region" description="Acidic residues" evidence="2">
    <location>
        <begin position="16"/>
        <end position="30"/>
    </location>
</feature>
<dbReference type="EMBL" id="RSCD01000008">
    <property type="protein sequence ID" value="RSH91281.1"/>
    <property type="molecule type" value="Genomic_DNA"/>
</dbReference>
<protein>
    <submittedName>
        <fullName evidence="3">Actin-like protein arp8</fullName>
    </submittedName>
</protein>
<dbReference type="InterPro" id="IPR043129">
    <property type="entry name" value="ATPase_NBD"/>
</dbReference>
<evidence type="ECO:0000313" key="3">
    <source>
        <dbReference type="EMBL" id="RSH91281.1"/>
    </source>
</evidence>
<dbReference type="STRING" id="1890683.A0A427YJN0"/>
<evidence type="ECO:0000256" key="1">
    <source>
        <dbReference type="RuleBase" id="RU000487"/>
    </source>
</evidence>
<accession>A0A427YJN0</accession>
<keyword evidence="4" id="KW-1185">Reference proteome</keyword>
<gene>
    <name evidence="3" type="primary">ARP8</name>
    <name evidence="3" type="ORF">EHS25_009580</name>
</gene>
<dbReference type="Gene3D" id="3.90.640.10">
    <property type="entry name" value="Actin, Chain A, domain 4"/>
    <property type="match status" value="1"/>
</dbReference>
<feature type="compositionally biased region" description="Low complexity" evidence="2">
    <location>
        <begin position="160"/>
        <end position="176"/>
    </location>
</feature>
<feature type="region of interest" description="Disordered" evidence="2">
    <location>
        <begin position="289"/>
        <end position="350"/>
    </location>
</feature>
<dbReference type="InterPro" id="IPR004000">
    <property type="entry name" value="Actin"/>
</dbReference>
<feature type="compositionally biased region" description="Basic and acidic residues" evidence="2">
    <location>
        <begin position="310"/>
        <end position="319"/>
    </location>
</feature>
<dbReference type="CDD" id="cd10206">
    <property type="entry name" value="ASKHA_NBD_Arp8-like"/>
    <property type="match status" value="1"/>
</dbReference>
<organism evidence="3 4">
    <name type="scientific">Saitozyma podzolica</name>
    <dbReference type="NCBI Taxonomy" id="1890683"/>
    <lineage>
        <taxon>Eukaryota</taxon>
        <taxon>Fungi</taxon>
        <taxon>Dikarya</taxon>
        <taxon>Basidiomycota</taxon>
        <taxon>Agaricomycotina</taxon>
        <taxon>Tremellomycetes</taxon>
        <taxon>Tremellales</taxon>
        <taxon>Trimorphomycetaceae</taxon>
        <taxon>Saitozyma</taxon>
    </lineage>
</organism>
<dbReference type="Proteomes" id="UP000279259">
    <property type="component" value="Unassembled WGS sequence"/>
</dbReference>
<feature type="region of interest" description="Disordered" evidence="2">
    <location>
        <begin position="123"/>
        <end position="181"/>
    </location>
</feature>
<feature type="compositionally biased region" description="Acidic residues" evidence="2">
    <location>
        <begin position="328"/>
        <end position="348"/>
    </location>
</feature>
<sequence length="894" mass="95678">MTTAPLPEASRPAQVDEVEEPVGEGEEQGQVEESKMGAQEFGDRADPVGPVDSADPMGPSDSSDPSHPAAVPIAAPEMIPALASPAKNNGESGGVSAGEEGLGLGLGLGVEVKAEEAVSVSVSAAQSPVKQGEAEATPQVADLADRSADPTPAPLEAGPSKSANAASADAAPSAAARRQYNRKTKVKEGLVQYTTAFVPGLYNIKNPAGDFAQRESNVEVVRQLSQARVKAEKAAAEEERARRAEAGEVATDQVNPLSNILIIHPGSRNLRFGRASDFYPKEIPNCIARPANAPHRGSDPPVPGSRIKRLAQEDAERREAKRRKAEQGEDGMDEDVAVDAEEEEDEGPWVDPVDKNIGYLRDYLRNKLRANRLATDYKEGSRVKASNARVKPEAIPEHNDPYRIDWTELDNQQYFIGTDALRLPESSGFRVRWPILQRGLNSRDWKSPQLLMDDIAIILQDSLRTELGILPKDYSRFSVVFIVPDHGDRVYVQEMTNLFLSVMGFKEIAVHQEAYAAIFSAGMSSACVVDIGAQQTSVTCVDEGMVNPDTRIQLNYGGDDITAALVALLQRSSFPYKELDLSRPQEALMMDNLKIKICTLEEHLVASTPWDFYVLKTEGLTQKYMLRTYDENILAPLCFFDTRLIDFEEKKGSGRYEFRGQSADVTDTLLTPYDEPTGAMKAVTSHLFPAPPAPVSADPTPAPNGEGTPANGGTPTKSEPTESQAQAQANGTPAPTGPASLVPASAATPAVAVNGETQTPGTPIIIPPSEAATPAPEVAAPASVAADEPAAPEYDIVYEASKSPLDAAIAASISMAGTENKVKAAANSILLIGGSSALKGLGAFIAERLPSLLRAKNLPISDVQIVPPPRNLNPRKDEWEAIGARALKDRCLFL</sequence>
<comment type="similarity">
    <text evidence="1">Belongs to the actin family.</text>
</comment>
<feature type="compositionally biased region" description="Low complexity" evidence="2">
    <location>
        <begin position="52"/>
        <end position="72"/>
    </location>
</feature>
<feature type="region of interest" description="Disordered" evidence="2">
    <location>
        <begin position="687"/>
        <end position="742"/>
    </location>
</feature>
<dbReference type="SMART" id="SM00268">
    <property type="entry name" value="ACTIN"/>
    <property type="match status" value="1"/>
</dbReference>